<evidence type="ECO:0000256" key="1">
    <source>
        <dbReference type="SAM" id="MobiDB-lite"/>
    </source>
</evidence>
<dbReference type="OrthoDB" id="7997911at2"/>
<dbReference type="Proteomes" id="UP000249016">
    <property type="component" value="Unassembled WGS sequence"/>
</dbReference>
<dbReference type="RefSeq" id="WP_111351499.1">
    <property type="nucleotide sequence ID" value="NZ_QLII01000004.1"/>
</dbReference>
<organism evidence="2 3">
    <name type="scientific">Spirosoma telluris</name>
    <dbReference type="NCBI Taxonomy" id="2183553"/>
    <lineage>
        <taxon>Bacteria</taxon>
        <taxon>Pseudomonadati</taxon>
        <taxon>Bacteroidota</taxon>
        <taxon>Cytophagia</taxon>
        <taxon>Cytophagales</taxon>
        <taxon>Cytophagaceae</taxon>
        <taxon>Spirosoma</taxon>
    </lineage>
</organism>
<dbReference type="EMBL" id="QLII01000004">
    <property type="protein sequence ID" value="RAI72922.1"/>
    <property type="molecule type" value="Genomic_DNA"/>
</dbReference>
<name>A0A327NCX3_9BACT</name>
<reference evidence="2 3" key="1">
    <citation type="submission" date="2018-06" db="EMBL/GenBank/DDBJ databases">
        <title>Spirosoma sp. HMF3257 Genome sequencing and assembly.</title>
        <authorList>
            <person name="Kang H."/>
            <person name="Cha I."/>
            <person name="Kim H."/>
            <person name="Kang J."/>
            <person name="Joh K."/>
        </authorList>
    </citation>
    <scope>NUCLEOTIDE SEQUENCE [LARGE SCALE GENOMIC DNA]</scope>
    <source>
        <strain evidence="2 3">HMF3257</strain>
    </source>
</reference>
<evidence type="ECO:0000313" key="2">
    <source>
        <dbReference type="EMBL" id="RAI72922.1"/>
    </source>
</evidence>
<keyword evidence="3" id="KW-1185">Reference proteome</keyword>
<sequence>MAITKVPDERSKPETQPKAVSEKKIQQFINKGGKPTDRGEEDSVSGGTKSLKLVLTLKEMSAIKELRDKRPSRRKIPISVHDWVIEAILEKIKREQKQHGLTLL</sequence>
<proteinExistence type="predicted"/>
<accession>A0A327NCX3</accession>
<comment type="caution">
    <text evidence="2">The sequence shown here is derived from an EMBL/GenBank/DDBJ whole genome shotgun (WGS) entry which is preliminary data.</text>
</comment>
<feature type="region of interest" description="Disordered" evidence="1">
    <location>
        <begin position="1"/>
        <end position="48"/>
    </location>
</feature>
<dbReference type="AlphaFoldDB" id="A0A327NCX3"/>
<feature type="compositionally biased region" description="Basic and acidic residues" evidence="1">
    <location>
        <begin position="1"/>
        <end position="25"/>
    </location>
</feature>
<evidence type="ECO:0000313" key="3">
    <source>
        <dbReference type="Proteomes" id="UP000249016"/>
    </source>
</evidence>
<gene>
    <name evidence="2" type="ORF">HMF3257_39145</name>
</gene>
<protein>
    <submittedName>
        <fullName evidence="2">Uncharacterized protein</fullName>
    </submittedName>
</protein>